<keyword evidence="12" id="KW-1185">Reference proteome</keyword>
<dbReference type="RefSeq" id="WP_015300552.1">
    <property type="nucleotide sequence ID" value="NC_019964.1"/>
</dbReference>
<evidence type="ECO:0000313" key="12">
    <source>
        <dbReference type="Proteomes" id="UP000010846"/>
    </source>
</evidence>
<dbReference type="PROSITE" id="PS50122">
    <property type="entry name" value="CHEB"/>
    <property type="match status" value="1"/>
</dbReference>
<feature type="modified residue" description="4-aspartylphosphate" evidence="5 7">
    <location>
        <position position="52"/>
    </location>
</feature>
<dbReference type="CDD" id="cd16432">
    <property type="entry name" value="CheB_Rec"/>
    <property type="match status" value="1"/>
</dbReference>
<dbReference type="CDD" id="cd17541">
    <property type="entry name" value="REC_CheB-like"/>
    <property type="match status" value="1"/>
</dbReference>
<evidence type="ECO:0000256" key="2">
    <source>
        <dbReference type="ARBA" id="ARBA00022500"/>
    </source>
</evidence>
<dbReference type="InterPro" id="IPR011006">
    <property type="entry name" value="CheY-like_superfamily"/>
</dbReference>
<dbReference type="HAMAP" id="MF_00099">
    <property type="entry name" value="CheB_chemtxs"/>
    <property type="match status" value="1"/>
</dbReference>
<gene>
    <name evidence="5" type="primary">cheB</name>
    <name evidence="11" type="ordered locus">Halru_1285</name>
</gene>
<evidence type="ECO:0000256" key="5">
    <source>
        <dbReference type="HAMAP-Rule" id="MF_00099"/>
    </source>
</evidence>
<dbReference type="GO" id="GO:0008984">
    <property type="term" value="F:protein-glutamate methylesterase activity"/>
    <property type="evidence" value="ECO:0007669"/>
    <property type="project" value="UniProtKB-UniRule"/>
</dbReference>
<evidence type="ECO:0000256" key="3">
    <source>
        <dbReference type="ARBA" id="ARBA00022801"/>
    </source>
</evidence>
<accession>L0IAY0</accession>
<dbReference type="PANTHER" id="PTHR42872:SF6">
    <property type="entry name" value="PROTEIN-GLUTAMATE METHYLESTERASE_PROTEIN-GLUTAMINE GLUTAMINASE"/>
    <property type="match status" value="1"/>
</dbReference>
<dbReference type="Pfam" id="PF00072">
    <property type="entry name" value="Response_reg"/>
    <property type="match status" value="1"/>
</dbReference>
<dbReference type="STRING" id="797302.Halru_1285"/>
<dbReference type="PROSITE" id="PS50110">
    <property type="entry name" value="RESPONSE_REGULATORY"/>
    <property type="match status" value="1"/>
</dbReference>
<dbReference type="HOGENOM" id="CLU_000445_51_0_2"/>
<keyword evidence="2 5" id="KW-0145">Chemotaxis</keyword>
<dbReference type="GO" id="GO:0005737">
    <property type="term" value="C:cytoplasm"/>
    <property type="evidence" value="ECO:0007669"/>
    <property type="project" value="UniProtKB-SubCell"/>
</dbReference>
<name>L0IAY0_HALRX</name>
<evidence type="ECO:0000313" key="11">
    <source>
        <dbReference type="EMBL" id="AGB15899.1"/>
    </source>
</evidence>
<dbReference type="GO" id="GO:0000156">
    <property type="term" value="F:phosphorelay response regulator activity"/>
    <property type="evidence" value="ECO:0007669"/>
    <property type="project" value="InterPro"/>
</dbReference>
<dbReference type="InterPro" id="IPR001789">
    <property type="entry name" value="Sig_transdc_resp-reg_receiver"/>
</dbReference>
<comment type="domain">
    <text evidence="5">Contains a C-terminal catalytic domain, and an N-terminal region which modulates catalytic activity.</text>
</comment>
<reference evidence="11" key="1">
    <citation type="submission" date="2011-09" db="EMBL/GenBank/DDBJ databases">
        <title>Complete sequence of Halovivax ruber XH-70.</title>
        <authorList>
            <consortium name="US DOE Joint Genome Institute"/>
            <person name="Lucas S."/>
            <person name="Han J."/>
            <person name="Lapidus A."/>
            <person name="Cheng J.-F."/>
            <person name="Goodwin L."/>
            <person name="Pitluck S."/>
            <person name="Peters L."/>
            <person name="Mikhailova N."/>
            <person name="Davenport K."/>
            <person name="Detter J.C."/>
            <person name="Han C."/>
            <person name="Tapia R."/>
            <person name="Land M."/>
            <person name="Hauser L."/>
            <person name="Kyrpides N."/>
            <person name="Ivanova N."/>
            <person name="Pagani I."/>
            <person name="Sproer C."/>
            <person name="Anderson I."/>
            <person name="Woyke T."/>
        </authorList>
    </citation>
    <scope>NUCLEOTIDE SEQUENCE</scope>
    <source>
        <strain evidence="11">XH-70</strain>
    </source>
</reference>
<evidence type="ECO:0000259" key="9">
    <source>
        <dbReference type="PROSITE" id="PS50110"/>
    </source>
</evidence>
<dbReference type="EMBL" id="CP003050">
    <property type="protein sequence ID" value="AGB15899.1"/>
    <property type="molecule type" value="Genomic_DNA"/>
</dbReference>
<comment type="similarity">
    <text evidence="5">Belongs to the CheB family.</text>
</comment>
<dbReference type="GeneID" id="14375539"/>
<evidence type="ECO:0000256" key="7">
    <source>
        <dbReference type="PROSITE-ProRule" id="PRU00169"/>
    </source>
</evidence>
<dbReference type="NCBIfam" id="NF001965">
    <property type="entry name" value="PRK00742.1"/>
    <property type="match status" value="1"/>
</dbReference>
<organism evidence="11 12">
    <name type="scientific">Halovivax ruber (strain DSM 18193 / JCM 13892 / XH-70)</name>
    <dbReference type="NCBI Taxonomy" id="797302"/>
    <lineage>
        <taxon>Archaea</taxon>
        <taxon>Methanobacteriati</taxon>
        <taxon>Methanobacteriota</taxon>
        <taxon>Stenosarchaea group</taxon>
        <taxon>Halobacteria</taxon>
        <taxon>Halobacteriales</taxon>
        <taxon>Natrialbaceae</taxon>
        <taxon>Halovivax</taxon>
    </lineage>
</organism>
<keyword evidence="3 5" id="KW-0378">Hydrolase</keyword>
<dbReference type="Gene3D" id="3.40.50.180">
    <property type="entry name" value="Methylesterase CheB, C-terminal domain"/>
    <property type="match status" value="1"/>
</dbReference>
<dbReference type="eggNOG" id="arCOG02382">
    <property type="taxonomic scope" value="Archaea"/>
</dbReference>
<feature type="active site" evidence="5 6">
    <location>
        <position position="338"/>
    </location>
</feature>
<evidence type="ECO:0000256" key="4">
    <source>
        <dbReference type="ARBA" id="ARBA00048267"/>
    </source>
</evidence>
<dbReference type="Pfam" id="PF01339">
    <property type="entry name" value="CheB_methylest"/>
    <property type="match status" value="1"/>
</dbReference>
<feature type="region of interest" description="Disordered" evidence="8">
    <location>
        <begin position="140"/>
        <end position="187"/>
    </location>
</feature>
<dbReference type="GO" id="GO:0006935">
    <property type="term" value="P:chemotaxis"/>
    <property type="evidence" value="ECO:0007669"/>
    <property type="project" value="UniProtKB-UniRule"/>
</dbReference>
<dbReference type="EC" id="3.5.1.44" evidence="5"/>
<feature type="domain" description="CheB-type methylesterase" evidence="10">
    <location>
        <begin position="203"/>
        <end position="396"/>
    </location>
</feature>
<feature type="active site" evidence="5 6">
    <location>
        <position position="241"/>
    </location>
</feature>
<comment type="catalytic activity">
    <reaction evidence="4 5">
        <text>[protein]-L-glutamate 5-O-methyl ester + H2O = L-glutamyl-[protein] + methanol + H(+)</text>
        <dbReference type="Rhea" id="RHEA:23236"/>
        <dbReference type="Rhea" id="RHEA-COMP:10208"/>
        <dbReference type="Rhea" id="RHEA-COMP:10311"/>
        <dbReference type="ChEBI" id="CHEBI:15377"/>
        <dbReference type="ChEBI" id="CHEBI:15378"/>
        <dbReference type="ChEBI" id="CHEBI:17790"/>
        <dbReference type="ChEBI" id="CHEBI:29973"/>
        <dbReference type="ChEBI" id="CHEBI:82795"/>
        <dbReference type="EC" id="3.1.1.61"/>
    </reaction>
</comment>
<dbReference type="EC" id="3.1.1.61" evidence="5"/>
<evidence type="ECO:0000256" key="1">
    <source>
        <dbReference type="ARBA" id="ARBA00022490"/>
    </source>
</evidence>
<feature type="compositionally biased region" description="Low complexity" evidence="8">
    <location>
        <begin position="164"/>
        <end position="175"/>
    </location>
</feature>
<dbReference type="Proteomes" id="UP000010846">
    <property type="component" value="Chromosome"/>
</dbReference>
<proteinExistence type="inferred from homology"/>
<dbReference type="Gene3D" id="3.40.50.2300">
    <property type="match status" value="1"/>
</dbReference>
<dbReference type="GO" id="GO:0050568">
    <property type="term" value="F:protein-glutamine glutaminase activity"/>
    <property type="evidence" value="ECO:0007669"/>
    <property type="project" value="UniProtKB-UniRule"/>
</dbReference>
<dbReference type="OrthoDB" id="2857at2157"/>
<dbReference type="PANTHER" id="PTHR42872">
    <property type="entry name" value="PROTEIN-GLUTAMATE METHYLESTERASE/PROTEIN-GLUTAMINE GLUTAMINASE"/>
    <property type="match status" value="1"/>
</dbReference>
<dbReference type="InterPro" id="IPR000673">
    <property type="entry name" value="Sig_transdc_resp-reg_Me-estase"/>
</dbReference>
<dbReference type="SUPFAM" id="SSF52738">
    <property type="entry name" value="Methylesterase CheB, C-terminal domain"/>
    <property type="match status" value="1"/>
</dbReference>
<comment type="function">
    <text evidence="5">Involved in chemotaxis. Part of a chemotaxis signal transduction system that modulates chemotaxis in response to various stimuli. Catalyzes the demethylation of specific methylglutamate residues introduced into the chemoreceptors (methyl-accepting chemotaxis proteins or MCP) by CheR. Also mediates the irreversible deamidation of specific glutamine residues to glutamic acid.</text>
</comment>
<evidence type="ECO:0000259" key="10">
    <source>
        <dbReference type="PROSITE" id="PS50122"/>
    </source>
</evidence>
<keyword evidence="1 5" id="KW-0963">Cytoplasm</keyword>
<feature type="domain" description="Response regulatory" evidence="9">
    <location>
        <begin position="3"/>
        <end position="118"/>
    </location>
</feature>
<comment type="subcellular location">
    <subcellularLocation>
        <location evidence="5">Cytoplasm</location>
    </subcellularLocation>
</comment>
<dbReference type="SUPFAM" id="SSF52172">
    <property type="entry name" value="CheY-like"/>
    <property type="match status" value="1"/>
</dbReference>
<protein>
    <recommendedName>
        <fullName evidence="5">Protein-glutamate methylesterase/protein-glutamine glutaminase</fullName>
        <ecNumber evidence="5">3.1.1.61</ecNumber>
        <ecNumber evidence="5">3.5.1.44</ecNumber>
    </recommendedName>
</protein>
<comment type="catalytic activity">
    <reaction evidence="5">
        <text>L-glutaminyl-[protein] + H2O = L-glutamyl-[protein] + NH4(+)</text>
        <dbReference type="Rhea" id="RHEA:16441"/>
        <dbReference type="Rhea" id="RHEA-COMP:10207"/>
        <dbReference type="Rhea" id="RHEA-COMP:10208"/>
        <dbReference type="ChEBI" id="CHEBI:15377"/>
        <dbReference type="ChEBI" id="CHEBI:28938"/>
        <dbReference type="ChEBI" id="CHEBI:29973"/>
        <dbReference type="ChEBI" id="CHEBI:30011"/>
        <dbReference type="EC" id="3.5.1.44"/>
    </reaction>
</comment>
<sequence length="404" mass="41289">MTRVLVVDDSPFIRTVLGEELDEAGYEVDTAPDGTAAVDAVAECDPDVVTMDVEMPGIGGIEATERIMADTPTPILMLSVHTDDGADASMEALNRGAMAIMEKPDGAGDRTISDLTDELIETIDELSAASTSALALAQTTAAAHRSRTRTRTLASGTSEGGTDVSTSGSAAGPAVSPAPPAVGGRSDAIGAWPDVPIDVPQVPDEPPTIVIGASTGGPRIVEGILGALPEALGARIVVVQHMPAGFTERFAARLDRKSEYAVREAGVSDHIGAGEVVVAPGSAHLEVSSASTDTVEIERSTAPRVHGVRPSIDVTMESLAATRPPNLVGIVCSGMGRDGARGIEAIHEAGGHTLAQDEATSPVFGIPKQAIETGAVDEIVPATSLPARIVARAIATNADDRGDL</sequence>
<evidence type="ECO:0000256" key="8">
    <source>
        <dbReference type="SAM" id="MobiDB-lite"/>
    </source>
</evidence>
<dbReference type="InterPro" id="IPR008248">
    <property type="entry name" value="CheB-like"/>
</dbReference>
<feature type="active site" evidence="5 6">
    <location>
        <position position="214"/>
    </location>
</feature>
<dbReference type="KEGG" id="hru:Halru_1285"/>
<dbReference type="PIRSF" id="PIRSF000876">
    <property type="entry name" value="RR_chemtxs_CheB"/>
    <property type="match status" value="1"/>
</dbReference>
<dbReference type="SMART" id="SM00448">
    <property type="entry name" value="REC"/>
    <property type="match status" value="1"/>
</dbReference>
<comment type="PTM">
    <text evidence="5">Phosphorylated by CheA. Phosphorylation of the N-terminal regulatory domain activates the methylesterase activity.</text>
</comment>
<evidence type="ECO:0000256" key="6">
    <source>
        <dbReference type="PROSITE-ProRule" id="PRU00050"/>
    </source>
</evidence>
<dbReference type="AlphaFoldDB" id="L0IAY0"/>
<dbReference type="InterPro" id="IPR035909">
    <property type="entry name" value="CheB_C"/>
</dbReference>
<keyword evidence="5 7" id="KW-0597">Phosphoprotein</keyword>